<dbReference type="InterPro" id="IPR044665">
    <property type="entry name" value="E_coli_cyclophilin_A-like"/>
</dbReference>
<name>A0A657PL66_9GAMM</name>
<dbReference type="GO" id="GO:0003755">
    <property type="term" value="F:peptidyl-prolyl cis-trans isomerase activity"/>
    <property type="evidence" value="ECO:0007669"/>
    <property type="project" value="UniProtKB-UniRule"/>
</dbReference>
<evidence type="ECO:0000256" key="1">
    <source>
        <dbReference type="ARBA" id="ARBA00007365"/>
    </source>
</evidence>
<dbReference type="EMBL" id="MUIE01000173">
    <property type="protein sequence ID" value="OQX35311.1"/>
    <property type="molecule type" value="Genomic_DNA"/>
</dbReference>
<dbReference type="Proteomes" id="UP000243361">
    <property type="component" value="Unassembled WGS sequence"/>
</dbReference>
<evidence type="ECO:0000256" key="2">
    <source>
        <dbReference type="ARBA" id="ARBA00023110"/>
    </source>
</evidence>
<evidence type="ECO:0000256" key="4">
    <source>
        <dbReference type="RuleBase" id="RU363019"/>
    </source>
</evidence>
<comment type="catalytic activity">
    <reaction evidence="4">
        <text>[protein]-peptidylproline (omega=180) = [protein]-peptidylproline (omega=0)</text>
        <dbReference type="Rhea" id="RHEA:16237"/>
        <dbReference type="Rhea" id="RHEA-COMP:10747"/>
        <dbReference type="Rhea" id="RHEA-COMP:10748"/>
        <dbReference type="ChEBI" id="CHEBI:83833"/>
        <dbReference type="ChEBI" id="CHEBI:83834"/>
        <dbReference type="EC" id="5.2.1.8"/>
    </reaction>
</comment>
<feature type="chain" id="PRO_5044035768" description="Peptidyl-prolyl cis-trans isomerase" evidence="4">
    <location>
        <begin position="21"/>
        <end position="191"/>
    </location>
</feature>
<dbReference type="EMBL" id="PQCO01000236">
    <property type="protein sequence ID" value="PUE00005.1"/>
    <property type="molecule type" value="Genomic_DNA"/>
</dbReference>
<dbReference type="EC" id="5.2.1.8" evidence="4"/>
<comment type="caution">
    <text evidence="6">The sequence shown here is derived from an EMBL/GenBank/DDBJ whole genome shotgun (WGS) entry which is preliminary data.</text>
</comment>
<dbReference type="AlphaFoldDB" id="A0A657PL66"/>
<dbReference type="SUPFAM" id="SSF50891">
    <property type="entry name" value="Cyclophilin-like"/>
    <property type="match status" value="1"/>
</dbReference>
<feature type="signal peptide" evidence="4">
    <location>
        <begin position="1"/>
        <end position="20"/>
    </location>
</feature>
<dbReference type="PROSITE" id="PS00170">
    <property type="entry name" value="CSA_PPIASE_1"/>
    <property type="match status" value="1"/>
</dbReference>
<dbReference type="GO" id="GO:0006457">
    <property type="term" value="P:protein folding"/>
    <property type="evidence" value="ECO:0007669"/>
    <property type="project" value="InterPro"/>
</dbReference>
<comment type="similarity">
    <text evidence="1 4">Belongs to the cyclophilin-type PPIase family.</text>
</comment>
<keyword evidence="4" id="KW-0732">Signal</keyword>
<dbReference type="InterPro" id="IPR020892">
    <property type="entry name" value="Cyclophilin-type_PPIase_CS"/>
</dbReference>
<proteinExistence type="inferred from homology"/>
<dbReference type="Pfam" id="PF00160">
    <property type="entry name" value="Pro_isomerase"/>
    <property type="match status" value="1"/>
</dbReference>
<dbReference type="InterPro" id="IPR029000">
    <property type="entry name" value="Cyclophilin-like_dom_sf"/>
</dbReference>
<dbReference type="Proteomes" id="UP000250928">
    <property type="component" value="Unassembled WGS sequence"/>
</dbReference>
<dbReference type="CDD" id="cd01920">
    <property type="entry name" value="cyclophilin_EcCYP_like"/>
    <property type="match status" value="1"/>
</dbReference>
<dbReference type="InterPro" id="IPR002130">
    <property type="entry name" value="Cyclophilin-type_PPIase_dom"/>
</dbReference>
<reference evidence="7 9" key="2">
    <citation type="submission" date="2018-01" db="EMBL/GenBank/DDBJ databases">
        <title>Novel co-symbiosis in the lucinid bivalve Phacoides pectinatus.</title>
        <authorList>
            <person name="Lim S.J."/>
            <person name="Davis B.G."/>
            <person name="Gill D.E."/>
            <person name="Engel A.S."/>
            <person name="Anderson L.C."/>
            <person name="Campbell B.J."/>
        </authorList>
    </citation>
    <scope>NUCLEOTIDE SEQUENCE [LARGE SCALE GENOMIC DNA]</scope>
    <source>
        <strain evidence="7">N3_P5</strain>
    </source>
</reference>
<evidence type="ECO:0000313" key="6">
    <source>
        <dbReference type="EMBL" id="OQX35311.1"/>
    </source>
</evidence>
<evidence type="ECO:0000256" key="3">
    <source>
        <dbReference type="ARBA" id="ARBA00023235"/>
    </source>
</evidence>
<organism evidence="6 8">
    <name type="scientific">Candidatus Sedimenticola endophacoides</name>
    <dbReference type="NCBI Taxonomy" id="2548426"/>
    <lineage>
        <taxon>Bacteria</taxon>
        <taxon>Pseudomonadati</taxon>
        <taxon>Pseudomonadota</taxon>
        <taxon>Gammaproteobacteria</taxon>
        <taxon>Chromatiales</taxon>
        <taxon>Sedimenticolaceae</taxon>
        <taxon>Sedimenticola</taxon>
    </lineage>
</organism>
<evidence type="ECO:0000313" key="7">
    <source>
        <dbReference type="EMBL" id="PUE00005.1"/>
    </source>
</evidence>
<dbReference type="PROSITE" id="PS50072">
    <property type="entry name" value="CSA_PPIASE_2"/>
    <property type="match status" value="1"/>
</dbReference>
<dbReference type="Gene3D" id="2.40.100.10">
    <property type="entry name" value="Cyclophilin-like"/>
    <property type="match status" value="1"/>
</dbReference>
<keyword evidence="3 4" id="KW-0413">Isomerase</keyword>
<sequence>MLRRLAAALTLTLLATGATAADAPRVLLKTSLGEIELTLNADKAPLTVENFLRYVDEGFYDGTVFHRVINSFMIQGGGFTPDLRQKETHAAINNEADNGLKNRRGTIAMARTSMPHSATAQFFINHADNDFLDHTAPRGRGWGYAVFGEVSGGLETVDRIADVYTTSRMGMQNVPEEPVLIESVTRIPNNN</sequence>
<accession>A0A657PL66</accession>
<evidence type="ECO:0000313" key="9">
    <source>
        <dbReference type="Proteomes" id="UP000250928"/>
    </source>
</evidence>
<reference evidence="6 8" key="1">
    <citation type="submission" date="2017-02" db="EMBL/GenBank/DDBJ databases">
        <title>Novel co-symbiosis in the unique lucinid bivalve Phacoides pectinatus.</title>
        <authorList>
            <person name="Lim S.J."/>
            <person name="Davis B.G."/>
            <person name="Gill D.E."/>
            <person name="Engel A.S."/>
            <person name="Anderson L.C."/>
            <person name="Campbell B.J."/>
        </authorList>
    </citation>
    <scope>NUCLEOTIDE SEQUENCE [LARGE SCALE GENOMIC DNA]</scope>
    <source>
        <strain evidence="6">LUC13016_P6</strain>
    </source>
</reference>
<gene>
    <name evidence="6" type="ORF">B0D84_02510</name>
    <name evidence="7" type="ORF">C3L24_09860</name>
</gene>
<protein>
    <recommendedName>
        <fullName evidence="4">Peptidyl-prolyl cis-trans isomerase</fullName>
        <shortName evidence="4">PPIase</shortName>
        <ecNumber evidence="4">5.2.1.8</ecNumber>
    </recommendedName>
</protein>
<comment type="function">
    <text evidence="4">PPIases accelerate the folding of proteins. It catalyzes the cis-trans isomerization of proline imidic peptide bonds in oligopeptides.</text>
</comment>
<evidence type="ECO:0000259" key="5">
    <source>
        <dbReference type="PROSITE" id="PS50072"/>
    </source>
</evidence>
<keyword evidence="2 4" id="KW-0697">Rotamase</keyword>
<dbReference type="PANTHER" id="PTHR43246">
    <property type="entry name" value="PEPTIDYL-PROLYL CIS-TRANS ISOMERASE CYP38, CHLOROPLASTIC"/>
    <property type="match status" value="1"/>
</dbReference>
<keyword evidence="8" id="KW-1185">Reference proteome</keyword>
<evidence type="ECO:0000313" key="8">
    <source>
        <dbReference type="Proteomes" id="UP000243361"/>
    </source>
</evidence>
<feature type="domain" description="PPIase cyclophilin-type" evidence="5">
    <location>
        <begin position="30"/>
        <end position="186"/>
    </location>
</feature>
<dbReference type="PRINTS" id="PR00153">
    <property type="entry name" value="CSAPPISMRASE"/>
</dbReference>